<reference evidence="1 2" key="1">
    <citation type="journal article" date="2019" name="Appl. Microbiol. Biotechnol.">
        <title>Differential efficiency of wild type rhizogenic strains for rol gene transformation of plants.</title>
        <authorList>
            <person name="Desmet S."/>
            <person name="De Keyser E."/>
            <person name="Van Vaerenbergh J."/>
            <person name="Baeyen S."/>
            <person name="Van Huylenbroeck J."/>
            <person name="Geelen D."/>
            <person name="Dhooghe E."/>
        </authorList>
    </citation>
    <scope>NUCLEOTIDE SEQUENCE [LARGE SCALE GENOMIC DNA]</scope>
    <source>
        <strain evidence="1 2">GBBC3283</strain>
    </source>
</reference>
<name>A0ABY3BQ39_9HYPH</name>
<sequence>MHPRGRIRKRMRPYLFLKLSGIRARAREGCNFKFFGDEFLSALINSLTKPALPNAHRNGELTLKISQLAGMMLYAVPGETGMSLL</sequence>
<dbReference type="EMBL" id="SGNZ01000005">
    <property type="protein sequence ID" value="TRA93271.1"/>
    <property type="molecule type" value="Genomic_DNA"/>
</dbReference>
<gene>
    <name evidence="1" type="ORF">EXN23_11350</name>
</gene>
<organism evidence="1 2">
    <name type="scientific">Agrobacterium salinitolerans</name>
    <dbReference type="NCBI Taxonomy" id="1183413"/>
    <lineage>
        <taxon>Bacteria</taxon>
        <taxon>Pseudomonadati</taxon>
        <taxon>Pseudomonadota</taxon>
        <taxon>Alphaproteobacteria</taxon>
        <taxon>Hyphomicrobiales</taxon>
        <taxon>Rhizobiaceae</taxon>
        <taxon>Rhizobium/Agrobacterium group</taxon>
        <taxon>Agrobacterium</taxon>
    </lineage>
</organism>
<evidence type="ECO:0000313" key="1">
    <source>
        <dbReference type="EMBL" id="TRA93271.1"/>
    </source>
</evidence>
<comment type="caution">
    <text evidence="1">The sequence shown here is derived from an EMBL/GenBank/DDBJ whole genome shotgun (WGS) entry which is preliminary data.</text>
</comment>
<accession>A0ABY3BQ39</accession>
<evidence type="ECO:0000313" key="2">
    <source>
        <dbReference type="Proteomes" id="UP000319481"/>
    </source>
</evidence>
<dbReference type="Proteomes" id="UP000319481">
    <property type="component" value="Unassembled WGS sequence"/>
</dbReference>
<proteinExistence type="predicted"/>
<keyword evidence="2" id="KW-1185">Reference proteome</keyword>
<protein>
    <submittedName>
        <fullName evidence="1">Uncharacterized protein</fullName>
    </submittedName>
</protein>